<evidence type="ECO:0000256" key="1">
    <source>
        <dbReference type="SAM" id="Phobius"/>
    </source>
</evidence>
<proteinExistence type="predicted"/>
<dbReference type="AlphaFoldDB" id="A4J3C6"/>
<dbReference type="KEGG" id="drm:Dred_1044"/>
<feature type="transmembrane region" description="Helical" evidence="1">
    <location>
        <begin position="12"/>
        <end position="35"/>
    </location>
</feature>
<dbReference type="RefSeq" id="WP_011877405.1">
    <property type="nucleotide sequence ID" value="NC_009253.1"/>
</dbReference>
<keyword evidence="1" id="KW-0472">Membrane</keyword>
<dbReference type="STRING" id="349161.Dred_1044"/>
<dbReference type="Gene3D" id="3.30.700.10">
    <property type="entry name" value="Glycoprotein, Type 4 Pilin"/>
    <property type="match status" value="1"/>
</dbReference>
<dbReference type="HOGENOM" id="CLU_1851951_0_0_9"/>
<dbReference type="SUPFAM" id="SSF54523">
    <property type="entry name" value="Pili subunits"/>
    <property type="match status" value="1"/>
</dbReference>
<name>A4J3C6_DESRM</name>
<gene>
    <name evidence="2" type="ordered locus">Dred_1044</name>
</gene>
<protein>
    <recommendedName>
        <fullName evidence="4">Prepilin-type N-terminal cleavage/methylation domain-containing protein</fullName>
    </recommendedName>
</protein>
<keyword evidence="3" id="KW-1185">Reference proteome</keyword>
<keyword evidence="1" id="KW-1133">Transmembrane helix</keyword>
<evidence type="ECO:0000313" key="3">
    <source>
        <dbReference type="Proteomes" id="UP000001556"/>
    </source>
</evidence>
<dbReference type="Pfam" id="PF07963">
    <property type="entry name" value="N_methyl"/>
    <property type="match status" value="1"/>
</dbReference>
<dbReference type="OrthoDB" id="1808864at2"/>
<dbReference type="NCBIfam" id="TIGR02532">
    <property type="entry name" value="IV_pilin_GFxxxE"/>
    <property type="match status" value="1"/>
</dbReference>
<dbReference type="Proteomes" id="UP000001556">
    <property type="component" value="Chromosome"/>
</dbReference>
<dbReference type="InterPro" id="IPR012902">
    <property type="entry name" value="N_methyl_site"/>
</dbReference>
<accession>A4J3C6</accession>
<keyword evidence="1" id="KW-0812">Transmembrane</keyword>
<sequence>MKGLSQDKGFTLVELLVALAILAILIVAFTTFFGWNITSILETGKRSEAIANAEKKLEELYYKEDRELYFTNKTYLNDPTEGEYVEDPDNINSYDGRNRKFCVEPYVSGVVKGYTVTVVAFYQNGQRHVTISSFIEAD</sequence>
<organism evidence="2 3">
    <name type="scientific">Desulforamulus reducens (strain ATCC BAA-1160 / DSM 100696 / MI-1)</name>
    <name type="common">Desulfotomaculum reducens</name>
    <dbReference type="NCBI Taxonomy" id="349161"/>
    <lineage>
        <taxon>Bacteria</taxon>
        <taxon>Bacillati</taxon>
        <taxon>Bacillota</taxon>
        <taxon>Clostridia</taxon>
        <taxon>Eubacteriales</taxon>
        <taxon>Peptococcaceae</taxon>
        <taxon>Desulforamulus</taxon>
    </lineage>
</organism>
<evidence type="ECO:0008006" key="4">
    <source>
        <dbReference type="Google" id="ProtNLM"/>
    </source>
</evidence>
<dbReference type="EMBL" id="CP000612">
    <property type="protein sequence ID" value="ABO49579.1"/>
    <property type="molecule type" value="Genomic_DNA"/>
</dbReference>
<evidence type="ECO:0000313" key="2">
    <source>
        <dbReference type="EMBL" id="ABO49579.1"/>
    </source>
</evidence>
<reference evidence="2 3" key="1">
    <citation type="submission" date="2007-03" db="EMBL/GenBank/DDBJ databases">
        <title>Complete sequence of Desulfotomaculum reducens MI-1.</title>
        <authorList>
            <consortium name="US DOE Joint Genome Institute"/>
            <person name="Copeland A."/>
            <person name="Lucas S."/>
            <person name="Lapidus A."/>
            <person name="Barry K."/>
            <person name="Detter J.C."/>
            <person name="Glavina del Rio T."/>
            <person name="Hammon N."/>
            <person name="Israni S."/>
            <person name="Dalin E."/>
            <person name="Tice H."/>
            <person name="Pitluck S."/>
            <person name="Sims D."/>
            <person name="Brettin T."/>
            <person name="Bruce D."/>
            <person name="Han C."/>
            <person name="Tapia R."/>
            <person name="Schmutz J."/>
            <person name="Larimer F."/>
            <person name="Land M."/>
            <person name="Hauser L."/>
            <person name="Kyrpides N."/>
            <person name="Kim E."/>
            <person name="Tebo B.M."/>
            <person name="Richardson P."/>
        </authorList>
    </citation>
    <scope>NUCLEOTIDE SEQUENCE [LARGE SCALE GENOMIC DNA]</scope>
    <source>
        <strain evidence="2 3">MI-1</strain>
    </source>
</reference>
<dbReference type="InterPro" id="IPR045584">
    <property type="entry name" value="Pilin-like"/>
</dbReference>
<dbReference type="PROSITE" id="PS00409">
    <property type="entry name" value="PROKAR_NTER_METHYL"/>
    <property type="match status" value="1"/>
</dbReference>